<gene>
    <name evidence="9" type="ORF">MEDL_20840</name>
</gene>
<proteinExistence type="predicted"/>
<keyword evidence="5" id="KW-0393">Immunoglobulin domain</keyword>
<keyword evidence="10" id="KW-1185">Reference proteome</keyword>
<dbReference type="InterPro" id="IPR013783">
    <property type="entry name" value="Ig-like_fold"/>
</dbReference>
<dbReference type="GO" id="GO:0005911">
    <property type="term" value="C:cell-cell junction"/>
    <property type="evidence" value="ECO:0007669"/>
    <property type="project" value="TreeGrafter"/>
</dbReference>
<dbReference type="SMART" id="SM00060">
    <property type="entry name" value="FN3"/>
    <property type="match status" value="2"/>
</dbReference>
<keyword evidence="3" id="KW-1015">Disulfide bond</keyword>
<keyword evidence="6" id="KW-1133">Transmembrane helix</keyword>
<name>A0A8S3RIA7_MYTED</name>
<evidence type="ECO:0000256" key="4">
    <source>
        <dbReference type="ARBA" id="ARBA00023180"/>
    </source>
</evidence>
<evidence type="ECO:0000256" key="5">
    <source>
        <dbReference type="ARBA" id="ARBA00023319"/>
    </source>
</evidence>
<comment type="subcellular location">
    <subcellularLocation>
        <location evidence="1">Membrane</location>
        <topology evidence="1">Single-pass type I membrane protein</topology>
    </subcellularLocation>
</comment>
<feature type="domain" description="Fibronectin type-III" evidence="8">
    <location>
        <begin position="327"/>
        <end position="424"/>
    </location>
</feature>
<dbReference type="PROSITE" id="PS50853">
    <property type="entry name" value="FN3"/>
    <property type="match status" value="1"/>
</dbReference>
<evidence type="ECO:0000313" key="9">
    <source>
        <dbReference type="EMBL" id="CAG2206498.1"/>
    </source>
</evidence>
<dbReference type="SUPFAM" id="SSF48726">
    <property type="entry name" value="Immunoglobulin"/>
    <property type="match status" value="1"/>
</dbReference>
<dbReference type="GO" id="GO:0005886">
    <property type="term" value="C:plasma membrane"/>
    <property type="evidence" value="ECO:0007669"/>
    <property type="project" value="TreeGrafter"/>
</dbReference>
<keyword evidence="2 6" id="KW-0472">Membrane</keyword>
<dbReference type="GO" id="GO:0050839">
    <property type="term" value="F:cell adhesion molecule binding"/>
    <property type="evidence" value="ECO:0007669"/>
    <property type="project" value="TreeGrafter"/>
</dbReference>
<dbReference type="CDD" id="cd00063">
    <property type="entry name" value="FN3"/>
    <property type="match status" value="1"/>
</dbReference>
<feature type="signal peptide" evidence="7">
    <location>
        <begin position="1"/>
        <end position="20"/>
    </location>
</feature>
<keyword evidence="6" id="KW-0812">Transmembrane</keyword>
<dbReference type="PANTHER" id="PTHR11640">
    <property type="entry name" value="NEPHRIN"/>
    <property type="match status" value="1"/>
</dbReference>
<keyword evidence="7" id="KW-0732">Signal</keyword>
<evidence type="ECO:0000256" key="3">
    <source>
        <dbReference type="ARBA" id="ARBA00023157"/>
    </source>
</evidence>
<evidence type="ECO:0000259" key="8">
    <source>
        <dbReference type="PROSITE" id="PS50853"/>
    </source>
</evidence>
<dbReference type="Gene3D" id="2.60.40.10">
    <property type="entry name" value="Immunoglobulins"/>
    <property type="match status" value="2"/>
</dbReference>
<evidence type="ECO:0000256" key="2">
    <source>
        <dbReference type="ARBA" id="ARBA00023136"/>
    </source>
</evidence>
<dbReference type="SUPFAM" id="SSF49265">
    <property type="entry name" value="Fibronectin type III"/>
    <property type="match status" value="1"/>
</dbReference>
<accession>A0A8S3RIA7</accession>
<dbReference type="InterPro" id="IPR003961">
    <property type="entry name" value="FN3_dom"/>
</dbReference>
<dbReference type="PANTHER" id="PTHR11640:SF31">
    <property type="entry name" value="IRREGULAR CHIASM C-ROUGHEST PROTEIN-RELATED"/>
    <property type="match status" value="1"/>
</dbReference>
<evidence type="ECO:0000256" key="6">
    <source>
        <dbReference type="SAM" id="Phobius"/>
    </source>
</evidence>
<dbReference type="OrthoDB" id="6161934at2759"/>
<dbReference type="InterPro" id="IPR036116">
    <property type="entry name" value="FN3_sf"/>
</dbReference>
<evidence type="ECO:0000256" key="7">
    <source>
        <dbReference type="SAM" id="SignalP"/>
    </source>
</evidence>
<comment type="caution">
    <text evidence="9">The sequence shown here is derived from an EMBL/GenBank/DDBJ whole genome shotgun (WGS) entry which is preliminary data.</text>
</comment>
<feature type="chain" id="PRO_5035714192" description="Fibronectin type-III domain-containing protein" evidence="7">
    <location>
        <begin position="21"/>
        <end position="676"/>
    </location>
</feature>
<reference evidence="9" key="1">
    <citation type="submission" date="2021-03" db="EMBL/GenBank/DDBJ databases">
        <authorList>
            <person name="Bekaert M."/>
        </authorList>
    </citation>
    <scope>NUCLEOTIDE SEQUENCE</scope>
</reference>
<feature type="transmembrane region" description="Helical" evidence="6">
    <location>
        <begin position="494"/>
        <end position="521"/>
    </location>
</feature>
<evidence type="ECO:0000313" key="10">
    <source>
        <dbReference type="Proteomes" id="UP000683360"/>
    </source>
</evidence>
<sequence>MHLVSYILTFLVICVLFASGSPSISSKITVQGAIIRNGEKVVRGVEGNDLNIVCNTVSGIPTIKSFMNINGLQFTRVGNGSLTYHFKPSKKDNRKSFVCSAYSPLLDKPLSSKVLLDIQYAPIVKIRKKVTRKKLKLICIPRGNPQSYTFDDWEHWSAFKQHIRNVKGTTDGKLTFLKDNNNNSFHENDGIYKCKTSNGINGTNGRLYQTGSVLLNNKAPPIFMSANQPIQYGRYGEKTNLKVHLYNTYGTIQTNISKRNKILKIHGRQKRILTHDMFHGVYVTVSGIKITFQLKLANIDDFTDYTIKACNNKGCNVFTVKVTSHCRPEPPSYVSVFPYARYIEVVWNPGFDGGYNQTCFVEYQQEGESIWRRSGPIIDNRQVKMITFIHELNPKTRYHVRVVSNNDIGESNTTAVTSVMTLEYQQEADVMWTRSGPIIDNMQVMMSSLLNNMTPNTRYLVQMFSRNKIGESNKTAVTSTMTLEPTINMHRVKAVLVVVLIAIAAVLSKDVFVVAVLVFSISLNKNIVFYRVEEEVRENFQVEPVDNQLYISSDDPSLARVHNLHNQSVLDTALPSTSRDNQTYQMQVLNDGGANGRRSCTNTNRGMGSSVHNSQINDPSLHYSEITFNTVPTMRDAVIHGSVNRTIYSEIDLMAEPVAPLSSSESEYDESDDDNT</sequence>
<protein>
    <recommendedName>
        <fullName evidence="8">Fibronectin type-III domain-containing protein</fullName>
    </recommendedName>
</protein>
<keyword evidence="4" id="KW-0325">Glycoprotein</keyword>
<dbReference type="Proteomes" id="UP000683360">
    <property type="component" value="Unassembled WGS sequence"/>
</dbReference>
<dbReference type="AlphaFoldDB" id="A0A8S3RIA7"/>
<dbReference type="EMBL" id="CAJPWZ010001052">
    <property type="protein sequence ID" value="CAG2206498.1"/>
    <property type="molecule type" value="Genomic_DNA"/>
</dbReference>
<organism evidence="9 10">
    <name type="scientific">Mytilus edulis</name>
    <name type="common">Blue mussel</name>
    <dbReference type="NCBI Taxonomy" id="6550"/>
    <lineage>
        <taxon>Eukaryota</taxon>
        <taxon>Metazoa</taxon>
        <taxon>Spiralia</taxon>
        <taxon>Lophotrochozoa</taxon>
        <taxon>Mollusca</taxon>
        <taxon>Bivalvia</taxon>
        <taxon>Autobranchia</taxon>
        <taxon>Pteriomorphia</taxon>
        <taxon>Mytilida</taxon>
        <taxon>Mytiloidea</taxon>
        <taxon>Mytilidae</taxon>
        <taxon>Mytilinae</taxon>
        <taxon>Mytilus</taxon>
    </lineage>
</organism>
<dbReference type="GO" id="GO:0098609">
    <property type="term" value="P:cell-cell adhesion"/>
    <property type="evidence" value="ECO:0007669"/>
    <property type="project" value="TreeGrafter"/>
</dbReference>
<dbReference type="InterPro" id="IPR036179">
    <property type="entry name" value="Ig-like_dom_sf"/>
</dbReference>
<evidence type="ECO:0000256" key="1">
    <source>
        <dbReference type="ARBA" id="ARBA00004479"/>
    </source>
</evidence>
<dbReference type="InterPro" id="IPR051275">
    <property type="entry name" value="Cell_adhesion_signaling"/>
</dbReference>